<comment type="function">
    <text evidence="5">Transfers electrons from cytochrome c551 to cytochrome oxidase.</text>
</comment>
<sequence length="118" mass="12630">MNFVPTALEVSATACKTVTINLTHTGSFPRNAMGHNWVLSTTENAQATAQDGWSAGLENQYLKSGDPRVIASTKIIGGGESDSVSFNLSDLNVGGDYTFFCSFVGHFAMMKGKFTIIE</sequence>
<dbReference type="STRING" id="1121922.GCA_000428905_02364"/>
<dbReference type="InterPro" id="IPR014068">
    <property type="entry name" value="Azurin"/>
</dbReference>
<keyword evidence="5" id="KW-0574">Periplasm</keyword>
<evidence type="ECO:0000256" key="3">
    <source>
        <dbReference type="ARBA" id="ARBA00022982"/>
    </source>
</evidence>
<dbReference type="Proteomes" id="UP000006251">
    <property type="component" value="Unassembled WGS sequence"/>
</dbReference>
<evidence type="ECO:0000313" key="8">
    <source>
        <dbReference type="Proteomes" id="UP000006251"/>
    </source>
</evidence>
<dbReference type="InterPro" id="IPR050845">
    <property type="entry name" value="Cu-binding_ET"/>
</dbReference>
<dbReference type="PANTHER" id="PTHR38439">
    <property type="entry name" value="AURACYANIN-B"/>
    <property type="match status" value="1"/>
</dbReference>
<dbReference type="GO" id="GO:0042597">
    <property type="term" value="C:periplasmic space"/>
    <property type="evidence" value="ECO:0007669"/>
    <property type="project" value="UniProtKB-SubCell"/>
</dbReference>
<evidence type="ECO:0000313" key="7">
    <source>
        <dbReference type="EMBL" id="GAC27466.1"/>
    </source>
</evidence>
<protein>
    <recommendedName>
        <fullName evidence="5">Azurin</fullName>
    </recommendedName>
</protein>
<keyword evidence="8" id="KW-1185">Reference proteome</keyword>
<comment type="subcellular location">
    <subcellularLocation>
        <location evidence="5">Periplasm</location>
    </subcellularLocation>
</comment>
<keyword evidence="3 5" id="KW-0249">Electron transport</keyword>
<dbReference type="CDD" id="cd13922">
    <property type="entry name" value="Azurin"/>
    <property type="match status" value="1"/>
</dbReference>
<dbReference type="AlphaFoldDB" id="K6YU31"/>
<dbReference type="GO" id="GO:0009055">
    <property type="term" value="F:electron transfer activity"/>
    <property type="evidence" value="ECO:0007669"/>
    <property type="project" value="InterPro"/>
</dbReference>
<feature type="domain" description="Blue (type 1) copper" evidence="6">
    <location>
        <begin position="1"/>
        <end position="116"/>
    </location>
</feature>
<dbReference type="InterPro" id="IPR008972">
    <property type="entry name" value="Cupredoxin"/>
</dbReference>
<evidence type="ECO:0000259" key="6">
    <source>
        <dbReference type="Pfam" id="PF00127"/>
    </source>
</evidence>
<dbReference type="SUPFAM" id="SSF49503">
    <property type="entry name" value="Cupredoxins"/>
    <property type="match status" value="1"/>
</dbReference>
<gene>
    <name evidence="7" type="ORF">GPAL_0586</name>
</gene>
<reference evidence="8" key="1">
    <citation type="journal article" date="2014" name="Environ. Microbiol.">
        <title>Comparative genomics of the marine bacterial genus Glaciecola reveals the high degree of genomic diversity and genomic characteristic for cold adaptation.</title>
        <authorList>
            <person name="Qin Q.L."/>
            <person name="Xie B.B."/>
            <person name="Yu Y."/>
            <person name="Shu Y.L."/>
            <person name="Rong J.C."/>
            <person name="Zhang Y.J."/>
            <person name="Zhao D.L."/>
            <person name="Chen X.L."/>
            <person name="Zhang X.Y."/>
            <person name="Chen B."/>
            <person name="Zhou B.C."/>
            <person name="Zhang Y.Z."/>
        </authorList>
    </citation>
    <scope>NUCLEOTIDE SEQUENCE [LARGE SCALE GENOMIC DNA]</scope>
    <source>
        <strain evidence="8">ACAM 615</strain>
    </source>
</reference>
<dbReference type="Gene3D" id="2.60.40.420">
    <property type="entry name" value="Cupredoxins - blue copper proteins"/>
    <property type="match status" value="1"/>
</dbReference>
<evidence type="ECO:0000256" key="5">
    <source>
        <dbReference type="RuleBase" id="RU363017"/>
    </source>
</evidence>
<accession>K6YU31</accession>
<evidence type="ECO:0000256" key="1">
    <source>
        <dbReference type="ARBA" id="ARBA00022448"/>
    </source>
</evidence>
<dbReference type="NCBIfam" id="TIGR02695">
    <property type="entry name" value="azurin"/>
    <property type="match status" value="1"/>
</dbReference>
<evidence type="ECO:0000256" key="4">
    <source>
        <dbReference type="ARBA" id="ARBA00023008"/>
    </source>
</evidence>
<dbReference type="InterPro" id="IPR000923">
    <property type="entry name" value="BlueCu_1"/>
</dbReference>
<keyword evidence="1 5" id="KW-0813">Transport</keyword>
<name>K6YU31_9ALTE</name>
<dbReference type="PANTHER" id="PTHR38439:SF2">
    <property type="entry name" value="OUTER MEMBRANE PROTEIN H.8"/>
    <property type="match status" value="1"/>
</dbReference>
<dbReference type="EMBL" id="BAEQ01000013">
    <property type="protein sequence ID" value="GAC27466.1"/>
    <property type="molecule type" value="Genomic_DNA"/>
</dbReference>
<dbReference type="Pfam" id="PF00127">
    <property type="entry name" value="Copper-bind"/>
    <property type="match status" value="1"/>
</dbReference>
<organism evidence="7 8">
    <name type="scientific">Brumicola pallidula DSM 14239 = ACAM 615</name>
    <dbReference type="NCBI Taxonomy" id="1121922"/>
    <lineage>
        <taxon>Bacteria</taxon>
        <taxon>Pseudomonadati</taxon>
        <taxon>Pseudomonadota</taxon>
        <taxon>Gammaproteobacteria</taxon>
        <taxon>Alteromonadales</taxon>
        <taxon>Alteromonadaceae</taxon>
        <taxon>Brumicola</taxon>
    </lineage>
</organism>
<evidence type="ECO:0000256" key="2">
    <source>
        <dbReference type="ARBA" id="ARBA00022723"/>
    </source>
</evidence>
<keyword evidence="4 5" id="KW-0186">Copper</keyword>
<comment type="caution">
    <text evidence="7">The sequence shown here is derived from an EMBL/GenBank/DDBJ whole genome shotgun (WGS) entry which is preliminary data.</text>
</comment>
<proteinExistence type="predicted"/>
<dbReference type="GO" id="GO:0005507">
    <property type="term" value="F:copper ion binding"/>
    <property type="evidence" value="ECO:0007669"/>
    <property type="project" value="UniProtKB-UniRule"/>
</dbReference>
<keyword evidence="2 5" id="KW-0479">Metal-binding</keyword>